<dbReference type="SUPFAM" id="SSF63829">
    <property type="entry name" value="Calcium-dependent phosphotriesterase"/>
    <property type="match status" value="1"/>
</dbReference>
<evidence type="ECO:0000259" key="4">
    <source>
        <dbReference type="Pfam" id="PF08450"/>
    </source>
</evidence>
<dbReference type="Pfam" id="PF08450">
    <property type="entry name" value="SGL"/>
    <property type="match status" value="1"/>
</dbReference>
<dbReference type="Proteomes" id="UP000198217">
    <property type="component" value="Chromosome I"/>
</dbReference>
<keyword evidence="3" id="KW-0862">Zinc</keyword>
<evidence type="ECO:0000313" key="6">
    <source>
        <dbReference type="Proteomes" id="UP000198217"/>
    </source>
</evidence>
<dbReference type="AlphaFoldDB" id="A0A1C5I9D5"/>
<gene>
    <name evidence="5" type="ORF">GA0070609_2958</name>
</gene>
<comment type="cofactor">
    <cofactor evidence="3">
        <name>Zn(2+)</name>
        <dbReference type="ChEBI" id="CHEBI:29105"/>
    </cofactor>
    <text evidence="3">Binds 1 divalent metal cation per subunit.</text>
</comment>
<dbReference type="RefSeq" id="WP_088994321.1">
    <property type="nucleotide sequence ID" value="NZ_LT607750.1"/>
</dbReference>
<evidence type="ECO:0000256" key="1">
    <source>
        <dbReference type="ARBA" id="ARBA00008853"/>
    </source>
</evidence>
<feature type="binding site" evidence="3">
    <location>
        <position position="150"/>
    </location>
    <ligand>
        <name>a divalent metal cation</name>
        <dbReference type="ChEBI" id="CHEBI:60240"/>
    </ligand>
</feature>
<keyword evidence="3" id="KW-0479">Metal-binding</keyword>
<dbReference type="PRINTS" id="PR01790">
    <property type="entry name" value="SMP30FAMILY"/>
</dbReference>
<feature type="binding site" evidence="3">
    <location>
        <position position="190"/>
    </location>
    <ligand>
        <name>a divalent metal cation</name>
        <dbReference type="ChEBI" id="CHEBI:60240"/>
    </ligand>
</feature>
<evidence type="ECO:0000256" key="3">
    <source>
        <dbReference type="PIRSR" id="PIRSR605511-2"/>
    </source>
</evidence>
<dbReference type="PANTHER" id="PTHR10907:SF47">
    <property type="entry name" value="REGUCALCIN"/>
    <property type="match status" value="1"/>
</dbReference>
<feature type="active site" description="Proton donor/acceptor" evidence="2">
    <location>
        <position position="190"/>
    </location>
</feature>
<feature type="domain" description="SMP-30/Gluconolactonase/LRE-like region" evidence="4">
    <location>
        <begin position="20"/>
        <end position="249"/>
    </location>
</feature>
<dbReference type="InterPro" id="IPR011042">
    <property type="entry name" value="6-blade_b-propeller_TolB-like"/>
</dbReference>
<sequence>MAVSVEDVDWSVLGELRCELGESPVWDAGRLHLVDVTGHTVWTLDPIAGTAHGVTCARRLTALVPAAGGGWWLGVAGRDLGAFDPYDGTFRTVLSVPGPADLAFNDAVCGRDGMLYTGSVDRGRAGRAALHVVGADLGHRVVAAGVGASNGLDTSPDGTVLYHADTFAGTVTAYGPDRRRVASVRVDRPDGIAVDADGGVWVALWGSGLVRRYTAELRPDRALRVPAPLVSNVAFGGPALRVMFVTTARTAGVPGSGAVFTADVGARGLPAARFAVRPGIGHEGSL</sequence>
<feature type="binding site" evidence="3">
    <location>
        <position position="105"/>
    </location>
    <ligand>
        <name>substrate</name>
    </ligand>
</feature>
<dbReference type="EMBL" id="LT607750">
    <property type="protein sequence ID" value="SCG54719.1"/>
    <property type="molecule type" value="Genomic_DNA"/>
</dbReference>
<organism evidence="5 6">
    <name type="scientific">Micromonospora echinaurantiaca</name>
    <dbReference type="NCBI Taxonomy" id="47857"/>
    <lineage>
        <taxon>Bacteria</taxon>
        <taxon>Bacillati</taxon>
        <taxon>Actinomycetota</taxon>
        <taxon>Actinomycetes</taxon>
        <taxon>Micromonosporales</taxon>
        <taxon>Micromonosporaceae</taxon>
        <taxon>Micromonospora</taxon>
    </lineage>
</organism>
<evidence type="ECO:0000313" key="5">
    <source>
        <dbReference type="EMBL" id="SCG54719.1"/>
    </source>
</evidence>
<dbReference type="InterPro" id="IPR005511">
    <property type="entry name" value="SMP-30"/>
</dbReference>
<proteinExistence type="inferred from homology"/>
<name>A0A1C5I9D5_9ACTN</name>
<dbReference type="PANTHER" id="PTHR10907">
    <property type="entry name" value="REGUCALCIN"/>
    <property type="match status" value="1"/>
</dbReference>
<reference evidence="5 6" key="1">
    <citation type="submission" date="2016-06" db="EMBL/GenBank/DDBJ databases">
        <authorList>
            <person name="Kjaerup R.B."/>
            <person name="Dalgaard T.S."/>
            <person name="Juul-Madsen H.R."/>
        </authorList>
    </citation>
    <scope>NUCLEOTIDE SEQUENCE [LARGE SCALE GENOMIC DNA]</scope>
    <source>
        <strain evidence="5 6">DSM 43904</strain>
    </source>
</reference>
<dbReference type="InterPro" id="IPR013658">
    <property type="entry name" value="SGL"/>
</dbReference>
<keyword evidence="6" id="KW-1185">Reference proteome</keyword>
<dbReference type="GO" id="GO:0004341">
    <property type="term" value="F:gluconolactonase activity"/>
    <property type="evidence" value="ECO:0007669"/>
    <property type="project" value="TreeGrafter"/>
</dbReference>
<feature type="binding site" evidence="3">
    <location>
        <position position="22"/>
    </location>
    <ligand>
        <name>a divalent metal cation</name>
        <dbReference type="ChEBI" id="CHEBI:60240"/>
    </ligand>
</feature>
<dbReference type="GO" id="GO:0019853">
    <property type="term" value="P:L-ascorbic acid biosynthetic process"/>
    <property type="evidence" value="ECO:0007669"/>
    <property type="project" value="TreeGrafter"/>
</dbReference>
<accession>A0A1C5I9D5</accession>
<comment type="similarity">
    <text evidence="1">Belongs to the SMP-30/CGR1 family.</text>
</comment>
<evidence type="ECO:0000256" key="2">
    <source>
        <dbReference type="PIRSR" id="PIRSR605511-1"/>
    </source>
</evidence>
<protein>
    <submittedName>
        <fullName evidence="5">Sugar lactone lactonase YvrE</fullName>
    </submittedName>
</protein>
<dbReference type="Gene3D" id="2.120.10.30">
    <property type="entry name" value="TolB, C-terminal domain"/>
    <property type="match status" value="1"/>
</dbReference>
<dbReference type="GO" id="GO:0005509">
    <property type="term" value="F:calcium ion binding"/>
    <property type="evidence" value="ECO:0007669"/>
    <property type="project" value="TreeGrafter"/>
</dbReference>